<reference evidence="1" key="1">
    <citation type="journal article" date="2021" name="Proc. Natl. Acad. Sci. U.S.A.">
        <title>A Catalog of Tens of Thousands of Viruses from Human Metagenomes Reveals Hidden Associations with Chronic Diseases.</title>
        <authorList>
            <person name="Tisza M.J."/>
            <person name="Buck C.B."/>
        </authorList>
    </citation>
    <scope>NUCLEOTIDE SEQUENCE</scope>
    <source>
        <strain evidence="1">CtoGb15</strain>
    </source>
</reference>
<organism evidence="1">
    <name type="scientific">Ackermannviridae sp</name>
    <dbReference type="NCBI Taxonomy" id="2831612"/>
    <lineage>
        <taxon>Viruses</taxon>
        <taxon>Duplodnaviria</taxon>
        <taxon>Heunggongvirae</taxon>
        <taxon>Uroviricota</taxon>
        <taxon>Caudoviricetes</taxon>
        <taxon>Pantevenvirales</taxon>
        <taxon>Ackermannviridae</taxon>
    </lineage>
</organism>
<sequence>MKGRLGKVCPHPPLRRHLPPRGKAFWKWRF</sequence>
<proteinExistence type="predicted"/>
<evidence type="ECO:0000313" key="1">
    <source>
        <dbReference type="EMBL" id="DAI06131.1"/>
    </source>
</evidence>
<protein>
    <submittedName>
        <fullName evidence="1">Uncharacterized protein</fullName>
    </submittedName>
</protein>
<dbReference type="EMBL" id="BK024707">
    <property type="protein sequence ID" value="DAI06131.1"/>
    <property type="molecule type" value="Genomic_DNA"/>
</dbReference>
<name>A0A8S5VXX5_9CAUD</name>
<accession>A0A8S5VXX5</accession>